<dbReference type="EMBL" id="KQ947417">
    <property type="protein sequence ID" value="KUJ15731.1"/>
    <property type="molecule type" value="Genomic_DNA"/>
</dbReference>
<dbReference type="Proteomes" id="UP000070700">
    <property type="component" value="Unassembled WGS sequence"/>
</dbReference>
<name>A0A194X6C3_MOLSC</name>
<feature type="compositionally biased region" description="Acidic residues" evidence="1">
    <location>
        <begin position="379"/>
        <end position="392"/>
    </location>
</feature>
<dbReference type="PANTHER" id="PTHR22306:SF2">
    <property type="entry name" value="CHROMOSOME 7 OPEN READING FRAME 50"/>
    <property type="match status" value="1"/>
</dbReference>
<evidence type="ECO:0000313" key="4">
    <source>
        <dbReference type="Proteomes" id="UP000070700"/>
    </source>
</evidence>
<protein>
    <recommendedName>
        <fullName evidence="2">WKF domain-containing protein</fullName>
    </recommendedName>
</protein>
<evidence type="ECO:0000313" key="3">
    <source>
        <dbReference type="EMBL" id="KUJ15731.1"/>
    </source>
</evidence>
<dbReference type="KEGG" id="psco:LY89DRAFT_697808"/>
<keyword evidence="4" id="KW-1185">Reference proteome</keyword>
<feature type="compositionally biased region" description="Polar residues" evidence="1">
    <location>
        <begin position="443"/>
        <end position="468"/>
    </location>
</feature>
<feature type="region of interest" description="Disordered" evidence="1">
    <location>
        <begin position="362"/>
        <end position="474"/>
    </location>
</feature>
<proteinExistence type="predicted"/>
<accession>A0A194X6C3</accession>
<organism evidence="3 4">
    <name type="scientific">Mollisia scopiformis</name>
    <name type="common">Conifer needle endophyte fungus</name>
    <name type="synonym">Phialocephala scopiformis</name>
    <dbReference type="NCBI Taxonomy" id="149040"/>
    <lineage>
        <taxon>Eukaryota</taxon>
        <taxon>Fungi</taxon>
        <taxon>Dikarya</taxon>
        <taxon>Ascomycota</taxon>
        <taxon>Pezizomycotina</taxon>
        <taxon>Leotiomycetes</taxon>
        <taxon>Helotiales</taxon>
        <taxon>Mollisiaceae</taxon>
        <taxon>Mollisia</taxon>
    </lineage>
</organism>
<evidence type="ECO:0000259" key="2">
    <source>
        <dbReference type="Pfam" id="PF10180"/>
    </source>
</evidence>
<dbReference type="STRING" id="149040.A0A194X6C3"/>
<evidence type="ECO:0000256" key="1">
    <source>
        <dbReference type="SAM" id="MobiDB-lite"/>
    </source>
</evidence>
<dbReference type="RefSeq" id="XP_018070086.1">
    <property type="nucleotide sequence ID" value="XM_018216931.1"/>
</dbReference>
<feature type="domain" description="WKF" evidence="2">
    <location>
        <begin position="187"/>
        <end position="247"/>
    </location>
</feature>
<dbReference type="Pfam" id="PF10180">
    <property type="entry name" value="WKF"/>
    <property type="match status" value="1"/>
</dbReference>
<gene>
    <name evidence="3" type="ORF">LY89DRAFT_697808</name>
</gene>
<dbReference type="InParanoid" id="A0A194X6C3"/>
<dbReference type="AlphaFoldDB" id="A0A194X6C3"/>
<dbReference type="PANTHER" id="PTHR22306">
    <property type="entry name" value="CHROMOSOME 7 OPEN READING FRAME 50"/>
    <property type="match status" value="1"/>
</dbReference>
<reference evidence="3 4" key="1">
    <citation type="submission" date="2015-10" db="EMBL/GenBank/DDBJ databases">
        <title>Full genome of DAOMC 229536 Phialocephala scopiformis, a fungal endophyte of spruce producing the potent anti-insectan compound rugulosin.</title>
        <authorList>
            <consortium name="DOE Joint Genome Institute"/>
            <person name="Walker A.K."/>
            <person name="Frasz S.L."/>
            <person name="Seifert K.A."/>
            <person name="Miller J.D."/>
            <person name="Mondo S.J."/>
            <person name="Labutti K."/>
            <person name="Lipzen A."/>
            <person name="Dockter R."/>
            <person name="Kennedy M."/>
            <person name="Grigoriev I.V."/>
            <person name="Spatafora J.W."/>
        </authorList>
    </citation>
    <scope>NUCLEOTIDE SEQUENCE [LARGE SCALE GENOMIC DNA]</scope>
    <source>
        <strain evidence="3 4">CBS 120377</strain>
    </source>
</reference>
<feature type="region of interest" description="Disordered" evidence="1">
    <location>
        <begin position="24"/>
        <end position="73"/>
    </location>
</feature>
<sequence length="474" mass="51862">MPSATGPNASAHVPAWKRLGLKLKSAQEPEQPAGDAIIEPDTSKRKRLATTTDNAPIKKSKRSADLSVQVGSEVAPVTPQLTRKKSVTFTPETKAEDGDSIKQLFNSWVAEQKSADPSFQFKNSSPAFKTPDTPRVEEDVDPNLDEKERRVKRVKKPKAEKAEKSKQPKKPAKITKPAAHFSRPFLQYLKEYCESRSTWKFNKNHQNHLLRHAFDADVVPSDHALYLFEYVRGLQGGVRTRLRDTALGIKVKDQEDGIAGFPSTMADTEKRQRDYDVAMKEYVATMTAAQTPASMGYEEGVELGLSDKAMAGRVAKRMRAERILAELASSPGKDENGAVLVSHEDKSKRLRLDDGSVLKVARKRKQRTITDVDSSSSESESDDESEDDEVEGAEGAADTSSSSSSSSSESESGEGDSEGDSEDGSEEDGSEESTLARRPTFSIPPTSGHQITSHSSQPNKTTICTSHNPMLGHA</sequence>
<feature type="compositionally biased region" description="Basic and acidic residues" evidence="1">
    <location>
        <begin position="157"/>
        <end position="166"/>
    </location>
</feature>
<feature type="compositionally biased region" description="Acidic residues" evidence="1">
    <location>
        <begin position="411"/>
        <end position="431"/>
    </location>
</feature>
<dbReference type="GeneID" id="28826657"/>
<feature type="compositionally biased region" description="Polar residues" evidence="1">
    <location>
        <begin position="115"/>
        <end position="127"/>
    </location>
</feature>
<feature type="compositionally biased region" description="Low complexity" evidence="1">
    <location>
        <begin position="393"/>
        <end position="410"/>
    </location>
</feature>
<dbReference type="OrthoDB" id="10261563at2759"/>
<feature type="region of interest" description="Disordered" evidence="1">
    <location>
        <begin position="115"/>
        <end position="176"/>
    </location>
</feature>
<dbReference type="InterPro" id="IPR019327">
    <property type="entry name" value="WKF"/>
</dbReference>